<evidence type="ECO:0000313" key="9">
    <source>
        <dbReference type="EMBL" id="NPD90867.1"/>
    </source>
</evidence>
<evidence type="ECO:0000256" key="3">
    <source>
        <dbReference type="ARBA" id="ARBA00022679"/>
    </source>
</evidence>
<organism evidence="9 10">
    <name type="scientific">Xylanibacter muris</name>
    <dbReference type="NCBI Taxonomy" id="2736290"/>
    <lineage>
        <taxon>Bacteria</taxon>
        <taxon>Pseudomonadati</taxon>
        <taxon>Bacteroidota</taxon>
        <taxon>Bacteroidia</taxon>
        <taxon>Bacteroidales</taxon>
        <taxon>Prevotellaceae</taxon>
        <taxon>Xylanibacter</taxon>
    </lineage>
</organism>
<evidence type="ECO:0000256" key="2">
    <source>
        <dbReference type="ARBA" id="ARBA00006464"/>
    </source>
</evidence>
<reference evidence="9 10" key="1">
    <citation type="submission" date="2020-05" db="EMBL/GenBank/DDBJ databases">
        <title>Distinct polysaccharide utilization as determinants for interspecies competition between intestinal Prevotella spp.</title>
        <authorList>
            <person name="Galvez E.J.C."/>
            <person name="Iljazovic A."/>
            <person name="Strowig T."/>
        </authorList>
    </citation>
    <scope>NUCLEOTIDE SEQUENCE [LARGE SCALE GENOMIC DNA]</scope>
    <source>
        <strain evidence="9 10">PMUR</strain>
    </source>
</reference>
<comment type="similarity">
    <text evidence="2">Belongs to the bacterial sugar transferase family.</text>
</comment>
<keyword evidence="4 7" id="KW-0812">Transmembrane</keyword>
<feature type="domain" description="Bacterial sugar transferase" evidence="8">
    <location>
        <begin position="275"/>
        <end position="459"/>
    </location>
</feature>
<dbReference type="NCBIfam" id="TIGR03023">
    <property type="entry name" value="WcaJ_sugtrans"/>
    <property type="match status" value="1"/>
</dbReference>
<dbReference type="Pfam" id="PF02397">
    <property type="entry name" value="Bac_transf"/>
    <property type="match status" value="1"/>
</dbReference>
<comment type="caution">
    <text evidence="9">The sequence shown here is derived from an EMBL/GenBank/DDBJ whole genome shotgun (WGS) entry which is preliminary data.</text>
</comment>
<evidence type="ECO:0000313" key="10">
    <source>
        <dbReference type="Proteomes" id="UP000714420"/>
    </source>
</evidence>
<dbReference type="PANTHER" id="PTHR30576">
    <property type="entry name" value="COLANIC BIOSYNTHESIS UDP-GLUCOSE LIPID CARRIER TRANSFERASE"/>
    <property type="match status" value="1"/>
</dbReference>
<dbReference type="Pfam" id="PF13727">
    <property type="entry name" value="CoA_binding_3"/>
    <property type="match status" value="1"/>
</dbReference>
<dbReference type="PANTHER" id="PTHR30576:SF0">
    <property type="entry name" value="UNDECAPRENYL-PHOSPHATE N-ACETYLGALACTOSAMINYL 1-PHOSPHATE TRANSFERASE-RELATED"/>
    <property type="match status" value="1"/>
</dbReference>
<keyword evidence="10" id="KW-1185">Reference proteome</keyword>
<dbReference type="RefSeq" id="WP_172272268.1">
    <property type="nucleotide sequence ID" value="NZ_CASGMU010000001.1"/>
</dbReference>
<dbReference type="Proteomes" id="UP000714420">
    <property type="component" value="Unassembled WGS sequence"/>
</dbReference>
<evidence type="ECO:0000256" key="7">
    <source>
        <dbReference type="SAM" id="Phobius"/>
    </source>
</evidence>
<dbReference type="EC" id="2.7.8.31" evidence="9"/>
<comment type="subcellular location">
    <subcellularLocation>
        <location evidence="1">Membrane</location>
        <topology evidence="1">Multi-pass membrane protein</topology>
    </subcellularLocation>
</comment>
<evidence type="ECO:0000256" key="5">
    <source>
        <dbReference type="ARBA" id="ARBA00022989"/>
    </source>
</evidence>
<dbReference type="Gene3D" id="3.40.50.720">
    <property type="entry name" value="NAD(P)-binding Rossmann-like Domain"/>
    <property type="match status" value="1"/>
</dbReference>
<dbReference type="InterPro" id="IPR017475">
    <property type="entry name" value="EPS_sugar_tfrase"/>
</dbReference>
<keyword evidence="5 7" id="KW-1133">Transmembrane helix</keyword>
<dbReference type="InterPro" id="IPR017473">
    <property type="entry name" value="Undecaprenyl-P_gluc_Ptfrase"/>
</dbReference>
<evidence type="ECO:0000259" key="8">
    <source>
        <dbReference type="Pfam" id="PF02397"/>
    </source>
</evidence>
<evidence type="ECO:0000256" key="4">
    <source>
        <dbReference type="ARBA" id="ARBA00022692"/>
    </source>
</evidence>
<proteinExistence type="inferred from homology"/>
<feature type="transmembrane region" description="Helical" evidence="7">
    <location>
        <begin position="107"/>
        <end position="127"/>
    </location>
</feature>
<feature type="transmembrane region" description="Helical" evidence="7">
    <location>
        <begin position="277"/>
        <end position="301"/>
    </location>
</feature>
<evidence type="ECO:0000256" key="1">
    <source>
        <dbReference type="ARBA" id="ARBA00004141"/>
    </source>
</evidence>
<feature type="transmembrane region" description="Helical" evidence="7">
    <location>
        <begin position="45"/>
        <end position="68"/>
    </location>
</feature>
<dbReference type="GO" id="GO:0089702">
    <property type="term" value="F:undecaprenyl-phosphate glucose phosphotransferase activity"/>
    <property type="evidence" value="ECO:0007669"/>
    <property type="project" value="UniProtKB-EC"/>
</dbReference>
<keyword evidence="3 9" id="KW-0808">Transferase</keyword>
<gene>
    <name evidence="9" type="ORF">HPS56_00575</name>
</gene>
<evidence type="ECO:0000256" key="6">
    <source>
        <dbReference type="ARBA" id="ARBA00023136"/>
    </source>
</evidence>
<feature type="transmembrane region" description="Helical" evidence="7">
    <location>
        <begin position="12"/>
        <end position="33"/>
    </location>
</feature>
<protein>
    <submittedName>
        <fullName evidence="9">Undecaprenyl-phosphate glucose phosphotransferase</fullName>
        <ecNumber evidence="9">2.7.8.31</ecNumber>
    </submittedName>
</protein>
<name>A0ABX2AKU7_9BACT</name>
<dbReference type="InterPro" id="IPR003362">
    <property type="entry name" value="Bact_transf"/>
</dbReference>
<feature type="transmembrane region" description="Helical" evidence="7">
    <location>
        <begin position="80"/>
        <end position="101"/>
    </location>
</feature>
<accession>A0ABX2AKU7</accession>
<dbReference type="NCBIfam" id="TIGR03025">
    <property type="entry name" value="EPS_sugtrans"/>
    <property type="match status" value="1"/>
</dbReference>
<dbReference type="EMBL" id="JABKKF010000001">
    <property type="protein sequence ID" value="NPD90867.1"/>
    <property type="molecule type" value="Genomic_DNA"/>
</dbReference>
<keyword evidence="6 7" id="KW-0472">Membrane</keyword>
<sequence length="466" mass="54584">MKTGFYDKHYNVLLSAATMVGDFLICVFLYILFIKKAGYWELPGLRQSLVVSSMLYIFCIYTGGVILFRRNTKNYQIPLLVFRNVIYYGIGYIIIMKLGHFRVLSPYGLSLFIVLLAVSSTIYRMIIRYSVRIYRSRAVNRTNAILVGSTVNNMELYREMTEVSYYGYNVLGYFDYEPNPDFPEKCPYLGTPDDVIGYLKEHDEVEELYCCLPSKYHDTIRGLIHYCTNNLIHFFSVPNLRNYLHNRMHFYMLGNVPYLSIYNEPLSRVENRMIKRVFDVVFSLTFLCTLFPIIFIIVFIITKITMPGPIFFRQKRNGLDNKVFYCLKFRSMKVNADADKLQATKNDPRKTKWGDIMRKTNIDELPQFINVLMGDMSIVGPRPHMLMHTEEYSKLIDKYMVRHFVKPGITGWSQVTGFRGETKELSQMEGRVKGDIWYMEHWTFGLDIYIIYKTIANAVKGDKAAY</sequence>